<dbReference type="GO" id="GO:1901891">
    <property type="term" value="P:regulation of cell septum assembly"/>
    <property type="evidence" value="ECO:0007669"/>
    <property type="project" value="InterPro"/>
</dbReference>
<keyword evidence="3 7" id="KW-0717">Septation</keyword>
<dbReference type="GO" id="GO:0051302">
    <property type="term" value="P:regulation of cell division"/>
    <property type="evidence" value="ECO:0007669"/>
    <property type="project" value="InterPro"/>
</dbReference>
<evidence type="ECO:0000256" key="3">
    <source>
        <dbReference type="ARBA" id="ARBA00023210"/>
    </source>
</evidence>
<proteinExistence type="inferred from homology"/>
<dbReference type="InterPro" id="IPR036145">
    <property type="entry name" value="MinC_C_sf"/>
</dbReference>
<dbReference type="InterPro" id="IPR013033">
    <property type="entry name" value="MinC"/>
</dbReference>
<organism evidence="10 11">
    <name type="scientific">Tepidimicrobium xylanilyticum</name>
    <dbReference type="NCBI Taxonomy" id="1123352"/>
    <lineage>
        <taxon>Bacteria</taxon>
        <taxon>Bacillati</taxon>
        <taxon>Bacillota</taxon>
        <taxon>Tissierellia</taxon>
        <taxon>Tissierellales</taxon>
        <taxon>Tepidimicrobiaceae</taxon>
        <taxon>Tepidimicrobium</taxon>
    </lineage>
</organism>
<dbReference type="InterPro" id="IPR005526">
    <property type="entry name" value="Septum_form_inhib_MinC_C"/>
</dbReference>
<evidence type="ECO:0000313" key="11">
    <source>
        <dbReference type="Proteomes" id="UP000198828"/>
    </source>
</evidence>
<dbReference type="Gene3D" id="2.160.20.70">
    <property type="match status" value="1"/>
</dbReference>
<dbReference type="Proteomes" id="UP000198828">
    <property type="component" value="Unassembled WGS sequence"/>
</dbReference>
<evidence type="ECO:0000259" key="8">
    <source>
        <dbReference type="Pfam" id="PF03775"/>
    </source>
</evidence>
<dbReference type="OrthoDB" id="9790810at2"/>
<dbReference type="EMBL" id="FNNG01000011">
    <property type="protein sequence ID" value="SDX45439.1"/>
    <property type="molecule type" value="Genomic_DNA"/>
</dbReference>
<keyword evidence="4 7" id="KW-0131">Cell cycle</keyword>
<evidence type="ECO:0000256" key="5">
    <source>
        <dbReference type="ARBA" id="ARBA00025606"/>
    </source>
</evidence>
<feature type="domain" description="Septum formation inhibitor MinC N-terminal" evidence="9">
    <location>
        <begin position="6"/>
        <end position="70"/>
    </location>
</feature>
<dbReference type="GO" id="GO:0000917">
    <property type="term" value="P:division septum assembly"/>
    <property type="evidence" value="ECO:0007669"/>
    <property type="project" value="UniProtKB-KW"/>
</dbReference>
<gene>
    <name evidence="7" type="primary">minC</name>
    <name evidence="10" type="ORF">SAMN05660923_02322</name>
</gene>
<evidence type="ECO:0000256" key="4">
    <source>
        <dbReference type="ARBA" id="ARBA00023306"/>
    </source>
</evidence>
<evidence type="ECO:0000313" key="10">
    <source>
        <dbReference type="EMBL" id="SDX45439.1"/>
    </source>
</evidence>
<dbReference type="Pfam" id="PF03775">
    <property type="entry name" value="MinC_C"/>
    <property type="match status" value="1"/>
</dbReference>
<evidence type="ECO:0000256" key="7">
    <source>
        <dbReference type="HAMAP-Rule" id="MF_00267"/>
    </source>
</evidence>
<sequence>MKEGLINFKGIKEGIYIHIKEGDFEVIKGNLKKKLNEYIDLFKGTDFLGIKGEGLTEEEVGELLNIIKDNYNLEPSKEVPPYYFEEEEMPFSGIDEGVTKFINNTIRSGQVIEYDGNIVIIGDVNPGALIKAKGNIIILGIMRGVAHAGVGGNSDAIIAAYDLQPTQLRIGNIIGRKPDEDVPSSGVPEVARVNNGEVIIEPYLLKNNKRRKEKWEEQL</sequence>
<comment type="function">
    <text evidence="5 7">Cell division inhibitor that blocks the formation of polar Z ring septums. Rapidly oscillates between the poles of the cell to destabilize FtsZ filaments that have formed before they mature into polar Z rings. Prevents FtsZ polymerization.</text>
</comment>
<keyword evidence="2 7" id="KW-0132">Cell division</keyword>
<protein>
    <recommendedName>
        <fullName evidence="7">Probable septum site-determining protein MinC</fullName>
    </recommendedName>
</protein>
<dbReference type="PANTHER" id="PTHR34108">
    <property type="entry name" value="SEPTUM SITE-DETERMINING PROTEIN MINC"/>
    <property type="match status" value="1"/>
</dbReference>
<evidence type="ECO:0000256" key="1">
    <source>
        <dbReference type="ARBA" id="ARBA00006291"/>
    </source>
</evidence>
<evidence type="ECO:0000259" key="9">
    <source>
        <dbReference type="Pfam" id="PF05209"/>
    </source>
</evidence>
<keyword evidence="11" id="KW-1185">Reference proteome</keyword>
<dbReference type="HAMAP" id="MF_00267">
    <property type="entry name" value="MinC"/>
    <property type="match status" value="1"/>
</dbReference>
<evidence type="ECO:0000256" key="2">
    <source>
        <dbReference type="ARBA" id="ARBA00022618"/>
    </source>
</evidence>
<feature type="domain" description="Septum formation inhibitor MinC C-terminal" evidence="8">
    <location>
        <begin position="101"/>
        <end position="200"/>
    </location>
</feature>
<dbReference type="InterPro" id="IPR007874">
    <property type="entry name" value="MinC_N"/>
</dbReference>
<dbReference type="PANTHER" id="PTHR34108:SF1">
    <property type="entry name" value="SEPTUM SITE-DETERMINING PROTEIN MINC"/>
    <property type="match status" value="1"/>
</dbReference>
<reference evidence="10 11" key="1">
    <citation type="submission" date="2016-10" db="EMBL/GenBank/DDBJ databases">
        <authorList>
            <person name="de Groot N.N."/>
        </authorList>
    </citation>
    <scope>NUCLEOTIDE SEQUENCE [LARGE SCALE GENOMIC DNA]</scope>
    <source>
        <strain evidence="10 11">DSM 23310</strain>
    </source>
</reference>
<dbReference type="Pfam" id="PF05209">
    <property type="entry name" value="MinC_N"/>
    <property type="match status" value="1"/>
</dbReference>
<comment type="similarity">
    <text evidence="1 7">Belongs to the MinC family.</text>
</comment>
<comment type="subunit">
    <text evidence="6 7">Interacts with MinD and FtsZ.</text>
</comment>
<accession>A0A1H3BW79</accession>
<dbReference type="GO" id="GO:0000902">
    <property type="term" value="P:cell morphogenesis"/>
    <property type="evidence" value="ECO:0007669"/>
    <property type="project" value="InterPro"/>
</dbReference>
<dbReference type="RefSeq" id="WP_093753867.1">
    <property type="nucleotide sequence ID" value="NZ_FNNG01000011.1"/>
</dbReference>
<evidence type="ECO:0000256" key="6">
    <source>
        <dbReference type="ARBA" id="ARBA00046874"/>
    </source>
</evidence>
<dbReference type="InterPro" id="IPR016098">
    <property type="entry name" value="CAP/MinC_C"/>
</dbReference>
<dbReference type="SUPFAM" id="SSF63848">
    <property type="entry name" value="Cell-division inhibitor MinC, C-terminal domain"/>
    <property type="match status" value="1"/>
</dbReference>
<name>A0A1H3BW79_9FIRM</name>
<dbReference type="AlphaFoldDB" id="A0A1H3BW79"/>
<dbReference type="NCBIfam" id="TIGR01222">
    <property type="entry name" value="minC"/>
    <property type="match status" value="1"/>
</dbReference>